<organism evidence="2 3">
    <name type="scientific">Phycomyces blakesleeanus</name>
    <dbReference type="NCBI Taxonomy" id="4837"/>
    <lineage>
        <taxon>Eukaryota</taxon>
        <taxon>Fungi</taxon>
        <taxon>Fungi incertae sedis</taxon>
        <taxon>Mucoromycota</taxon>
        <taxon>Mucoromycotina</taxon>
        <taxon>Mucoromycetes</taxon>
        <taxon>Mucorales</taxon>
        <taxon>Phycomycetaceae</taxon>
        <taxon>Phycomyces</taxon>
    </lineage>
</organism>
<reference evidence="2 3" key="1">
    <citation type="submission" date="2024-04" db="EMBL/GenBank/DDBJ databases">
        <title>Symmetric and asymmetric DNA N6-adenine methylation regulates different biological responses in Mucorales.</title>
        <authorList>
            <consortium name="Lawrence Berkeley National Laboratory"/>
            <person name="Lax C."/>
            <person name="Mondo S.J."/>
            <person name="Osorio-Concepcion M."/>
            <person name="Muszewska A."/>
            <person name="Corrochano-Luque M."/>
            <person name="Gutierrez G."/>
            <person name="Riley R."/>
            <person name="Lipzen A."/>
            <person name="Guo J."/>
            <person name="Hundley H."/>
            <person name="Amirebrahimi M."/>
            <person name="Ng V."/>
            <person name="Lorenzo-Gutierrez D."/>
            <person name="Binder U."/>
            <person name="Yang J."/>
            <person name="Song Y."/>
            <person name="Canovas D."/>
            <person name="Navarro E."/>
            <person name="Freitag M."/>
            <person name="Gabaldon T."/>
            <person name="Grigoriev I.V."/>
            <person name="Corrochano L.M."/>
            <person name="Nicolas F.E."/>
            <person name="Garre V."/>
        </authorList>
    </citation>
    <scope>NUCLEOTIDE SEQUENCE [LARGE SCALE GENOMIC DNA]</scope>
    <source>
        <strain evidence="2 3">L51</strain>
    </source>
</reference>
<protein>
    <submittedName>
        <fullName evidence="2">Uncharacterized protein</fullName>
    </submittedName>
</protein>
<name>A0ABR3AYV9_PHYBL</name>
<evidence type="ECO:0000313" key="3">
    <source>
        <dbReference type="Proteomes" id="UP001448207"/>
    </source>
</evidence>
<dbReference type="PANTHER" id="PTHR12751">
    <property type="entry name" value="PHOSPHATASE AND ACTIN REGULATOR PHACTR"/>
    <property type="match status" value="1"/>
</dbReference>
<accession>A0ABR3AYV9</accession>
<gene>
    <name evidence="2" type="ORF">J3Q64DRAFT_1744326</name>
</gene>
<proteinExistence type="predicted"/>
<dbReference type="EMBL" id="JBCLYO010000010">
    <property type="protein sequence ID" value="KAL0085594.1"/>
    <property type="molecule type" value="Genomic_DNA"/>
</dbReference>
<evidence type="ECO:0000256" key="1">
    <source>
        <dbReference type="SAM" id="MobiDB-lite"/>
    </source>
</evidence>
<dbReference type="Proteomes" id="UP001448207">
    <property type="component" value="Unassembled WGS sequence"/>
</dbReference>
<sequence>MYIPNQSRFQQEKKQSRDLVVQRPVHQQEKDKKQQKKSTNSSGQTLRFAKVVAVRETYSAQEYDRSSDPEAVCVHLSATLAQYIKEELNTYKLQEMKVHEHSRVHTHFFL</sequence>
<keyword evidence="3" id="KW-1185">Reference proteome</keyword>
<evidence type="ECO:0000313" key="2">
    <source>
        <dbReference type="EMBL" id="KAL0085594.1"/>
    </source>
</evidence>
<dbReference type="PANTHER" id="PTHR12751:SF18">
    <property type="entry name" value="PHOSPHATASE AND ACTIN REGULATOR 1"/>
    <property type="match status" value="1"/>
</dbReference>
<comment type="caution">
    <text evidence="2">The sequence shown here is derived from an EMBL/GenBank/DDBJ whole genome shotgun (WGS) entry which is preliminary data.</text>
</comment>
<feature type="region of interest" description="Disordered" evidence="1">
    <location>
        <begin position="1"/>
        <end position="44"/>
    </location>
</feature>